<proteinExistence type="predicted"/>
<sequence>MLAEFLSAEKEGRLQEAVARALQRKAVSSFETAAWLRQFKQSGRWDLAVAVLAALRRCGCVCGRFQYAAALSVCSKAIITRFDVMPLDGDFSVHDLVHFVLAAALAQVYPQIEVEAQAQPHELMVSEDSSMQELELSNTASSQSSVPPEPITSPRSPPLFQHSEMSNQSRLPASEPIKSPRLFQQSEMSHQSRLSASEPIKSPRLLQLSDTSSKQGTIRSETSSQQSSQQPAEPKTSPRLLDPSLTASTGSGSSLRDVMGQALTEYASLTKSERHNSRRYSEVDMAMVRGISLRSSLRGLGRLWRYKASWKPQERAALYELSSPAMSFKVFVSHTWQTPGRWKILGLSLQCGWRSALGFWFMAVVVSFALCALDILPMPFSYEPTMAVFPETYAMGFWVVPSGMIATLVGLVAAPYWPERCSGSDTSFIDVASIHQVDRRLMEKGIYGIAGFLRISQELRILFSAPYFSRLWCVFEVAAYKKLNPQGTIKFKPVFVEAVVVGLLLSAYCFSFIFMTWRILHADGLEADAWVFAAFASWFVPLGIATYGLRIIFREKYRLLSELEDFDLDYVHCSKQFDRDFIHAAIVKWYGSKANFTTYVRCGLKDELATSLFAARMPHEYLLLILTPFLGLCFEMLLAMWKSGVPPEQLMAFLLAAVLGLDIFWFGSSMVLLVCLCDYLAVRRFGCCDHLQTFAIILAVAGLIGGGTQLCVYACQSLDVALLYLGATMLMALSVWWLEGKACSCPVGRAR</sequence>
<feature type="transmembrane region" description="Helical" evidence="2">
    <location>
        <begin position="653"/>
        <end position="682"/>
    </location>
</feature>
<gene>
    <name evidence="3" type="ORF">AK812_SmicGene6167</name>
</gene>
<accession>A0A1Q9ERV7</accession>
<feature type="transmembrane region" description="Helical" evidence="2">
    <location>
        <begin position="721"/>
        <end position="738"/>
    </location>
</feature>
<feature type="region of interest" description="Disordered" evidence="1">
    <location>
        <begin position="124"/>
        <end position="255"/>
    </location>
</feature>
<name>A0A1Q9ERV7_SYMMI</name>
<keyword evidence="2" id="KW-1133">Transmembrane helix</keyword>
<dbReference type="EMBL" id="LSRX01000083">
    <property type="protein sequence ID" value="OLQ10149.1"/>
    <property type="molecule type" value="Genomic_DNA"/>
</dbReference>
<feature type="compositionally biased region" description="Polar residues" evidence="1">
    <location>
        <begin position="182"/>
        <end position="195"/>
    </location>
</feature>
<comment type="caution">
    <text evidence="3">The sequence shown here is derived from an EMBL/GenBank/DDBJ whole genome shotgun (WGS) entry which is preliminary data.</text>
</comment>
<feature type="compositionally biased region" description="Polar residues" evidence="1">
    <location>
        <begin position="208"/>
        <end position="222"/>
    </location>
</feature>
<feature type="transmembrane region" description="Helical" evidence="2">
    <location>
        <begin position="494"/>
        <end position="517"/>
    </location>
</feature>
<organism evidence="3 4">
    <name type="scientific">Symbiodinium microadriaticum</name>
    <name type="common">Dinoflagellate</name>
    <name type="synonym">Zooxanthella microadriatica</name>
    <dbReference type="NCBI Taxonomy" id="2951"/>
    <lineage>
        <taxon>Eukaryota</taxon>
        <taxon>Sar</taxon>
        <taxon>Alveolata</taxon>
        <taxon>Dinophyceae</taxon>
        <taxon>Suessiales</taxon>
        <taxon>Symbiodiniaceae</taxon>
        <taxon>Symbiodinium</taxon>
    </lineage>
</organism>
<feature type="transmembrane region" description="Helical" evidence="2">
    <location>
        <begin position="396"/>
        <end position="417"/>
    </location>
</feature>
<feature type="compositionally biased region" description="Low complexity" evidence="1">
    <location>
        <begin position="244"/>
        <end position="255"/>
    </location>
</feature>
<protein>
    <submittedName>
        <fullName evidence="3">Uncharacterized protein</fullName>
    </submittedName>
</protein>
<feature type="transmembrane region" description="Helical" evidence="2">
    <location>
        <begin position="694"/>
        <end position="715"/>
    </location>
</feature>
<evidence type="ECO:0000256" key="1">
    <source>
        <dbReference type="SAM" id="MobiDB-lite"/>
    </source>
</evidence>
<dbReference type="AlphaFoldDB" id="A0A1Q9ERV7"/>
<keyword evidence="2" id="KW-0472">Membrane</keyword>
<feature type="compositionally biased region" description="Pro residues" evidence="1">
    <location>
        <begin position="147"/>
        <end position="157"/>
    </location>
</feature>
<evidence type="ECO:0000313" key="4">
    <source>
        <dbReference type="Proteomes" id="UP000186817"/>
    </source>
</evidence>
<keyword evidence="4" id="KW-1185">Reference proteome</keyword>
<reference evidence="3 4" key="1">
    <citation type="submission" date="2016-02" db="EMBL/GenBank/DDBJ databases">
        <title>Genome analysis of coral dinoflagellate symbionts highlights evolutionary adaptations to a symbiotic lifestyle.</title>
        <authorList>
            <person name="Aranda M."/>
            <person name="Li Y."/>
            <person name="Liew Y.J."/>
            <person name="Baumgarten S."/>
            <person name="Simakov O."/>
            <person name="Wilson M."/>
            <person name="Piel J."/>
            <person name="Ashoor H."/>
            <person name="Bougouffa S."/>
            <person name="Bajic V.B."/>
            <person name="Ryu T."/>
            <person name="Ravasi T."/>
            <person name="Bayer T."/>
            <person name="Micklem G."/>
            <person name="Kim H."/>
            <person name="Bhak J."/>
            <person name="Lajeunesse T.C."/>
            <person name="Voolstra C.R."/>
        </authorList>
    </citation>
    <scope>NUCLEOTIDE SEQUENCE [LARGE SCALE GENOMIC DNA]</scope>
    <source>
        <strain evidence="3 4">CCMP2467</strain>
    </source>
</reference>
<feature type="transmembrane region" description="Helical" evidence="2">
    <location>
        <begin position="357"/>
        <end position="376"/>
    </location>
</feature>
<keyword evidence="2" id="KW-0812">Transmembrane</keyword>
<dbReference type="OrthoDB" id="423721at2759"/>
<evidence type="ECO:0000313" key="3">
    <source>
        <dbReference type="EMBL" id="OLQ10149.1"/>
    </source>
</evidence>
<evidence type="ECO:0000256" key="2">
    <source>
        <dbReference type="SAM" id="Phobius"/>
    </source>
</evidence>
<feature type="transmembrane region" description="Helical" evidence="2">
    <location>
        <begin position="621"/>
        <end position="641"/>
    </location>
</feature>
<dbReference type="Proteomes" id="UP000186817">
    <property type="component" value="Unassembled WGS sequence"/>
</dbReference>
<feature type="transmembrane region" description="Helical" evidence="2">
    <location>
        <begin position="529"/>
        <end position="549"/>
    </location>
</feature>
<feature type="compositionally biased region" description="Polar residues" evidence="1">
    <location>
        <begin position="127"/>
        <end position="146"/>
    </location>
</feature>